<sequence length="451" mass="51877">MSDSDSSSSLSSDSKQNNTNDANSSKGKKRQREEAEEEVRLSLDRSKDDGGPALAWFPGVLPPKETEYKLYVRSQAKDAKLMKQKILHGETNYVELKGVNYKEINRKEDLEDMYGYYKYLVGLYDKRTRTVTLKEVPVFNFSRVIKKRKHVKEPEPPPIKSYQEAKADLGRTFGSKKTIQRINDDEKNAVHVDMVANSTQNSIMQNIEDKLKTLPTMEQIQSEIQANRNIPPYNMQATEPANVYKLEDIVTINELNSTCLKRILDATTLEEALQALPYNSSKYITSHLSEYWKFKFDQQTQRQMQILIYISYLMNFSSHQKNIERRAVVASGLYNPPSVIIDNLYKRYTETVIRKKNALQKMTPVLQNKLYCYMFVLCLMLDNYVLDPAILANDLCISKIKVTDLLKSLGCRVDKLTKEERESGGFTAGQAKAMRKAKLQAPPVFPEKKRK</sequence>
<gene>
    <name evidence="7" type="ORF">ALEPTO_LOCUS2523</name>
</gene>
<dbReference type="OrthoDB" id="532500at2759"/>
<organism evidence="7 8">
    <name type="scientific">Ambispora leptoticha</name>
    <dbReference type="NCBI Taxonomy" id="144679"/>
    <lineage>
        <taxon>Eukaryota</taxon>
        <taxon>Fungi</taxon>
        <taxon>Fungi incertae sedis</taxon>
        <taxon>Mucoromycota</taxon>
        <taxon>Glomeromycotina</taxon>
        <taxon>Glomeromycetes</taxon>
        <taxon>Archaeosporales</taxon>
        <taxon>Ambisporaceae</taxon>
        <taxon>Ambispora</taxon>
    </lineage>
</organism>
<comment type="subcellular location">
    <subcellularLocation>
        <location evidence="1">Nucleus</location>
        <location evidence="1">Nucleolus</location>
    </subcellularLocation>
</comment>
<feature type="compositionally biased region" description="Low complexity" evidence="6">
    <location>
        <begin position="1"/>
        <end position="14"/>
    </location>
</feature>
<keyword evidence="5" id="KW-0539">Nucleus</keyword>
<comment type="caution">
    <text evidence="7">The sequence shown here is derived from an EMBL/GenBank/DDBJ whole genome shotgun (WGS) entry which is preliminary data.</text>
</comment>
<dbReference type="Proteomes" id="UP000789508">
    <property type="component" value="Unassembled WGS sequence"/>
</dbReference>
<dbReference type="AlphaFoldDB" id="A0A9N8Z8W1"/>
<feature type="compositionally biased region" description="Basic and acidic residues" evidence="6">
    <location>
        <begin position="38"/>
        <end position="48"/>
    </location>
</feature>
<evidence type="ECO:0000313" key="7">
    <source>
        <dbReference type="EMBL" id="CAG8481748.1"/>
    </source>
</evidence>
<evidence type="ECO:0000313" key="8">
    <source>
        <dbReference type="Proteomes" id="UP000789508"/>
    </source>
</evidence>
<dbReference type="GO" id="GO:0003677">
    <property type="term" value="F:DNA binding"/>
    <property type="evidence" value="ECO:0007669"/>
    <property type="project" value="InterPro"/>
</dbReference>
<protein>
    <submittedName>
        <fullName evidence="7">8106_t:CDS:1</fullName>
    </submittedName>
</protein>
<evidence type="ECO:0000256" key="5">
    <source>
        <dbReference type="ARBA" id="ARBA00023242"/>
    </source>
</evidence>
<feature type="region of interest" description="Disordered" evidence="6">
    <location>
        <begin position="1"/>
        <end position="48"/>
    </location>
</feature>
<evidence type="ECO:0000256" key="3">
    <source>
        <dbReference type="ARBA" id="ARBA00022478"/>
    </source>
</evidence>
<dbReference type="InterPro" id="IPR009668">
    <property type="entry name" value="RNA_pol-assoc_fac_A49-like"/>
</dbReference>
<dbReference type="GO" id="GO:0000428">
    <property type="term" value="C:DNA-directed RNA polymerase complex"/>
    <property type="evidence" value="ECO:0007669"/>
    <property type="project" value="UniProtKB-KW"/>
</dbReference>
<evidence type="ECO:0000256" key="4">
    <source>
        <dbReference type="ARBA" id="ARBA00023163"/>
    </source>
</evidence>
<evidence type="ECO:0000256" key="2">
    <source>
        <dbReference type="ARBA" id="ARBA00009430"/>
    </source>
</evidence>
<reference evidence="7" key="1">
    <citation type="submission" date="2021-06" db="EMBL/GenBank/DDBJ databases">
        <authorList>
            <person name="Kallberg Y."/>
            <person name="Tangrot J."/>
            <person name="Rosling A."/>
        </authorList>
    </citation>
    <scope>NUCLEOTIDE SEQUENCE</scope>
    <source>
        <strain evidence="7">FL130A</strain>
    </source>
</reference>
<dbReference type="GO" id="GO:0006351">
    <property type="term" value="P:DNA-templated transcription"/>
    <property type="evidence" value="ECO:0007669"/>
    <property type="project" value="InterPro"/>
</dbReference>
<feature type="region of interest" description="Disordered" evidence="6">
    <location>
        <begin position="421"/>
        <end position="451"/>
    </location>
</feature>
<proteinExistence type="inferred from homology"/>
<dbReference type="PANTHER" id="PTHR14440">
    <property type="entry name" value="DNA-DIRECTED RNA POLYMERASE I SUBUNIT RPA49"/>
    <property type="match status" value="1"/>
</dbReference>
<accession>A0A9N8Z8W1</accession>
<keyword evidence="4" id="KW-0804">Transcription</keyword>
<keyword evidence="8" id="KW-1185">Reference proteome</keyword>
<name>A0A9N8Z8W1_9GLOM</name>
<dbReference type="EMBL" id="CAJVPS010000379">
    <property type="protein sequence ID" value="CAG8481748.1"/>
    <property type="molecule type" value="Genomic_DNA"/>
</dbReference>
<dbReference type="GO" id="GO:0005730">
    <property type="term" value="C:nucleolus"/>
    <property type="evidence" value="ECO:0007669"/>
    <property type="project" value="UniProtKB-SubCell"/>
</dbReference>
<evidence type="ECO:0000256" key="6">
    <source>
        <dbReference type="SAM" id="MobiDB-lite"/>
    </source>
</evidence>
<dbReference type="Pfam" id="PF06870">
    <property type="entry name" value="RNA_pol_I_A49"/>
    <property type="match status" value="1"/>
</dbReference>
<comment type="similarity">
    <text evidence="2">Belongs to the eukaryotic RPA49/POLR1E RNA polymerase subunit family.</text>
</comment>
<feature type="compositionally biased region" description="Polar residues" evidence="6">
    <location>
        <begin position="15"/>
        <end position="25"/>
    </location>
</feature>
<keyword evidence="3" id="KW-0240">DNA-directed RNA polymerase</keyword>
<evidence type="ECO:0000256" key="1">
    <source>
        <dbReference type="ARBA" id="ARBA00004604"/>
    </source>
</evidence>